<name>A0A0E9SLD8_ANGAN</name>
<reference evidence="1" key="1">
    <citation type="submission" date="2014-11" db="EMBL/GenBank/DDBJ databases">
        <authorList>
            <person name="Amaro Gonzalez C."/>
        </authorList>
    </citation>
    <scope>NUCLEOTIDE SEQUENCE</scope>
</reference>
<reference evidence="1" key="2">
    <citation type="journal article" date="2015" name="Fish Shellfish Immunol.">
        <title>Early steps in the European eel (Anguilla anguilla)-Vibrio vulnificus interaction in the gills: Role of the RtxA13 toxin.</title>
        <authorList>
            <person name="Callol A."/>
            <person name="Pajuelo D."/>
            <person name="Ebbesson L."/>
            <person name="Teles M."/>
            <person name="MacKenzie S."/>
            <person name="Amaro C."/>
        </authorList>
    </citation>
    <scope>NUCLEOTIDE SEQUENCE</scope>
</reference>
<evidence type="ECO:0000313" key="1">
    <source>
        <dbReference type="EMBL" id="JAH41298.1"/>
    </source>
</evidence>
<dbReference type="EMBL" id="GBXM01067279">
    <property type="protein sequence ID" value="JAH41298.1"/>
    <property type="molecule type" value="Transcribed_RNA"/>
</dbReference>
<sequence>MRSLSGSIKIFKPPLNIKTWRESGRTADPQAHFPLSKSRLPQYRAIDSITILIISQL</sequence>
<proteinExistence type="predicted"/>
<dbReference type="AlphaFoldDB" id="A0A0E9SLD8"/>
<organism evidence="1">
    <name type="scientific">Anguilla anguilla</name>
    <name type="common">European freshwater eel</name>
    <name type="synonym">Muraena anguilla</name>
    <dbReference type="NCBI Taxonomy" id="7936"/>
    <lineage>
        <taxon>Eukaryota</taxon>
        <taxon>Metazoa</taxon>
        <taxon>Chordata</taxon>
        <taxon>Craniata</taxon>
        <taxon>Vertebrata</taxon>
        <taxon>Euteleostomi</taxon>
        <taxon>Actinopterygii</taxon>
        <taxon>Neopterygii</taxon>
        <taxon>Teleostei</taxon>
        <taxon>Anguilliformes</taxon>
        <taxon>Anguillidae</taxon>
        <taxon>Anguilla</taxon>
    </lineage>
</organism>
<accession>A0A0E9SLD8</accession>
<protein>
    <submittedName>
        <fullName evidence="1">Uncharacterized protein</fullName>
    </submittedName>
</protein>